<proteinExistence type="predicted"/>
<protein>
    <submittedName>
        <fullName evidence="2">Uncharacterized protein</fullName>
    </submittedName>
</protein>
<evidence type="ECO:0000313" key="2">
    <source>
        <dbReference type="EMBL" id="KAF3325161.1"/>
    </source>
</evidence>
<evidence type="ECO:0000313" key="3">
    <source>
        <dbReference type="Proteomes" id="UP000623129"/>
    </source>
</evidence>
<reference evidence="2" key="1">
    <citation type="submission" date="2020-01" db="EMBL/GenBank/DDBJ databases">
        <title>Genome sequence of Kobresia littledalei, the first chromosome-level genome in the family Cyperaceae.</title>
        <authorList>
            <person name="Qu G."/>
        </authorList>
    </citation>
    <scope>NUCLEOTIDE SEQUENCE</scope>
    <source>
        <strain evidence="2">C.B.Clarke</strain>
        <tissue evidence="2">Leaf</tissue>
    </source>
</reference>
<gene>
    <name evidence="2" type="ORF">FCM35_KLT10232</name>
</gene>
<sequence>MGYNLKVSNGKSARQSGEMVPENVKIAQQLRDTAEVAQRMRGGATKERWCRLFRILCFAGSMMQFMNSADNFDIAPHRVQYLISDAVRFWNEVHTGRQLQQGSSSFSGGVPELPRRPRRCPGVRIAGKEEEKGAGLPTVRVARTGA</sequence>
<keyword evidence="3" id="KW-1185">Reference proteome</keyword>
<organism evidence="2 3">
    <name type="scientific">Carex littledalei</name>
    <dbReference type="NCBI Taxonomy" id="544730"/>
    <lineage>
        <taxon>Eukaryota</taxon>
        <taxon>Viridiplantae</taxon>
        <taxon>Streptophyta</taxon>
        <taxon>Embryophyta</taxon>
        <taxon>Tracheophyta</taxon>
        <taxon>Spermatophyta</taxon>
        <taxon>Magnoliopsida</taxon>
        <taxon>Liliopsida</taxon>
        <taxon>Poales</taxon>
        <taxon>Cyperaceae</taxon>
        <taxon>Cyperoideae</taxon>
        <taxon>Cariceae</taxon>
        <taxon>Carex</taxon>
        <taxon>Carex subgen. Euthyceras</taxon>
    </lineage>
</organism>
<dbReference type="AlphaFoldDB" id="A0A833QTZ0"/>
<dbReference type="EMBL" id="SWLB01000020">
    <property type="protein sequence ID" value="KAF3325161.1"/>
    <property type="molecule type" value="Genomic_DNA"/>
</dbReference>
<feature type="region of interest" description="Disordered" evidence="1">
    <location>
        <begin position="127"/>
        <end position="146"/>
    </location>
</feature>
<name>A0A833QTZ0_9POAL</name>
<evidence type="ECO:0000256" key="1">
    <source>
        <dbReference type="SAM" id="MobiDB-lite"/>
    </source>
</evidence>
<comment type="caution">
    <text evidence="2">The sequence shown here is derived from an EMBL/GenBank/DDBJ whole genome shotgun (WGS) entry which is preliminary data.</text>
</comment>
<dbReference type="Proteomes" id="UP000623129">
    <property type="component" value="Unassembled WGS sequence"/>
</dbReference>
<accession>A0A833QTZ0</accession>